<dbReference type="EMBL" id="CADEPI010000147">
    <property type="protein sequence ID" value="CAB3377547.1"/>
    <property type="molecule type" value="Genomic_DNA"/>
</dbReference>
<feature type="region of interest" description="Disordered" evidence="3">
    <location>
        <begin position="616"/>
        <end position="638"/>
    </location>
</feature>
<dbReference type="AlphaFoldDB" id="A0A8S1D7V2"/>
<dbReference type="SMART" id="SM00115">
    <property type="entry name" value="CASc"/>
    <property type="match status" value="1"/>
</dbReference>
<dbReference type="PRINTS" id="PR00376">
    <property type="entry name" value="IL1BCENZYME"/>
</dbReference>
<feature type="domain" description="Caspase family p10" evidence="4">
    <location>
        <begin position="531"/>
        <end position="609"/>
    </location>
</feature>
<evidence type="ECO:0000256" key="3">
    <source>
        <dbReference type="SAM" id="MobiDB-lite"/>
    </source>
</evidence>
<dbReference type="GO" id="GO:0097169">
    <property type="term" value="C:AIM2 inflammasome complex"/>
    <property type="evidence" value="ECO:0007669"/>
    <property type="project" value="TreeGrafter"/>
</dbReference>
<accession>A0A8S1D7V2</accession>
<comment type="caution">
    <text evidence="6">The sequence shown here is derived from an EMBL/GenBank/DDBJ whole genome shotgun (WGS) entry which is preliminary data.</text>
</comment>
<comment type="similarity">
    <text evidence="1 2">Belongs to the peptidase C14A family.</text>
</comment>
<evidence type="ECO:0000313" key="6">
    <source>
        <dbReference type="EMBL" id="CAB3377547.1"/>
    </source>
</evidence>
<dbReference type="PROSITE" id="PS50207">
    <property type="entry name" value="CASPASE_P10"/>
    <property type="match status" value="1"/>
</dbReference>
<evidence type="ECO:0000313" key="7">
    <source>
        <dbReference type="Proteomes" id="UP000494165"/>
    </source>
</evidence>
<name>A0A8S1D7V2_9INSE</name>
<evidence type="ECO:0000256" key="1">
    <source>
        <dbReference type="ARBA" id="ARBA00010134"/>
    </source>
</evidence>
<dbReference type="GO" id="GO:0072559">
    <property type="term" value="C:NLRP3 inflammasome complex"/>
    <property type="evidence" value="ECO:0007669"/>
    <property type="project" value="TreeGrafter"/>
</dbReference>
<dbReference type="OrthoDB" id="6097640at2759"/>
<dbReference type="InterPro" id="IPR011600">
    <property type="entry name" value="Pept_C14_caspase"/>
</dbReference>
<feature type="domain" description="Caspase family p20" evidence="5">
    <location>
        <begin position="340"/>
        <end position="482"/>
    </location>
</feature>
<protein>
    <recommendedName>
        <fullName evidence="8">Caspase family p20 domain-containing protein</fullName>
    </recommendedName>
</protein>
<dbReference type="Gene3D" id="3.40.50.1460">
    <property type="match status" value="1"/>
</dbReference>
<feature type="compositionally biased region" description="Acidic residues" evidence="3">
    <location>
        <begin position="143"/>
        <end position="152"/>
    </location>
</feature>
<dbReference type="InterPro" id="IPR002398">
    <property type="entry name" value="Pept_C14"/>
</dbReference>
<feature type="region of interest" description="Disordered" evidence="3">
    <location>
        <begin position="131"/>
        <end position="152"/>
    </location>
</feature>
<dbReference type="GO" id="GO:0004197">
    <property type="term" value="F:cysteine-type endopeptidase activity"/>
    <property type="evidence" value="ECO:0007669"/>
    <property type="project" value="InterPro"/>
</dbReference>
<evidence type="ECO:0000259" key="4">
    <source>
        <dbReference type="PROSITE" id="PS50207"/>
    </source>
</evidence>
<dbReference type="InterPro" id="IPR001309">
    <property type="entry name" value="Pept_C14_p20"/>
</dbReference>
<reference evidence="6 7" key="1">
    <citation type="submission" date="2020-04" db="EMBL/GenBank/DDBJ databases">
        <authorList>
            <person name="Alioto T."/>
            <person name="Alioto T."/>
            <person name="Gomez Garrido J."/>
        </authorList>
    </citation>
    <scope>NUCLEOTIDE SEQUENCE [LARGE SCALE GENOMIC DNA]</scope>
</reference>
<evidence type="ECO:0000259" key="5">
    <source>
        <dbReference type="PROSITE" id="PS50208"/>
    </source>
</evidence>
<dbReference type="PROSITE" id="PS50208">
    <property type="entry name" value="CASPASE_P20"/>
    <property type="match status" value="1"/>
</dbReference>
<dbReference type="Pfam" id="PF00656">
    <property type="entry name" value="Peptidase_C14"/>
    <property type="match status" value="1"/>
</dbReference>
<keyword evidence="7" id="KW-1185">Reference proteome</keyword>
<organism evidence="6 7">
    <name type="scientific">Cloeon dipterum</name>
    <dbReference type="NCBI Taxonomy" id="197152"/>
    <lineage>
        <taxon>Eukaryota</taxon>
        <taxon>Metazoa</taxon>
        <taxon>Ecdysozoa</taxon>
        <taxon>Arthropoda</taxon>
        <taxon>Hexapoda</taxon>
        <taxon>Insecta</taxon>
        <taxon>Pterygota</taxon>
        <taxon>Palaeoptera</taxon>
        <taxon>Ephemeroptera</taxon>
        <taxon>Pisciforma</taxon>
        <taxon>Baetidae</taxon>
        <taxon>Cloeon</taxon>
    </lineage>
</organism>
<proteinExistence type="inferred from homology"/>
<sequence>MLRHVVFDGGMAAEPQVPIIRMTPEQVSCITENMDSLVRVTRGVNMIRITDEMIRNGVEIQVYKLHDGDNAKTPEEVRQFYTNLLYFDHPNTFEELSNACHVLGYHDINRHFIPLIPSRLLPITRQVSEESDAAQTVLSPNGDDTEEVSEGMNEEQRNLIMSNMKEIADHISHANLREAVNLMSDLIPTERCSYFKNTSHTNSKIVDFFSYVTQLQCKDPYSRLAAAFMRNEHVKNILGQYYSKSHQNIAIQSPPRQANGSGAKPSILTDKQRDINPEVNNAVKHGAYNDQAEFFMETCHDTDDDEATNVIRIKPSRKRMDLDANNKFNRKEVYRCLSNPKGSALVLNIFSYPRHEQDEKERNGSEHDTKNMTTLLKELGFTVTNFPKFPEHLKEEVTAEMFKEAIRNFAQSKDHYHADVCFMVIMAHGEELETSGRGNAILCSDGKSVPLTWIHSQFSSMACKFLIGKPKVFCYQTCRGLNAQNPHVNQYNPKVTSPGGVSCSDGRGRIDQQEAVIKSTLNFNSERLLDDMLVCHAAPQGFQAQRNRMSGSVFIQTIIEVFVEMAHDTHVQRMMVEVDRKIKNMTNETFTQTTTFECIGFDKELYLHPHLYRETEEEPEEGACGVTEKAGTSGGGDC</sequence>
<evidence type="ECO:0000256" key="2">
    <source>
        <dbReference type="RuleBase" id="RU003971"/>
    </source>
</evidence>
<dbReference type="SUPFAM" id="SSF52129">
    <property type="entry name" value="Caspase-like"/>
    <property type="match status" value="1"/>
</dbReference>
<dbReference type="Proteomes" id="UP000494165">
    <property type="component" value="Unassembled WGS sequence"/>
</dbReference>
<gene>
    <name evidence="6" type="ORF">CLODIP_2_CD01373</name>
</gene>
<dbReference type="GO" id="GO:0006508">
    <property type="term" value="P:proteolysis"/>
    <property type="evidence" value="ECO:0007669"/>
    <property type="project" value="InterPro"/>
</dbReference>
<feature type="region of interest" description="Disordered" evidence="3">
    <location>
        <begin position="252"/>
        <end position="271"/>
    </location>
</feature>
<dbReference type="GO" id="GO:0072557">
    <property type="term" value="C:IPAF inflammasome complex"/>
    <property type="evidence" value="ECO:0007669"/>
    <property type="project" value="TreeGrafter"/>
</dbReference>
<dbReference type="PANTHER" id="PTHR47901">
    <property type="entry name" value="CASPASE RECRUITMENT DOMAIN-CONTAINING PROTEIN 18"/>
    <property type="match status" value="1"/>
</dbReference>
<dbReference type="PANTHER" id="PTHR47901:SF3">
    <property type="entry name" value="CASPASE-1"/>
    <property type="match status" value="1"/>
</dbReference>
<dbReference type="InterPro" id="IPR002138">
    <property type="entry name" value="Pept_C14_p10"/>
</dbReference>
<dbReference type="InterPro" id="IPR029030">
    <property type="entry name" value="Caspase-like_dom_sf"/>
</dbReference>
<dbReference type="InterPro" id="IPR015917">
    <property type="entry name" value="Pept_C14A"/>
</dbReference>
<evidence type="ECO:0008006" key="8">
    <source>
        <dbReference type="Google" id="ProtNLM"/>
    </source>
</evidence>